<evidence type="ECO:0000313" key="1">
    <source>
        <dbReference type="EMBL" id="KAJ8626371.1"/>
    </source>
</evidence>
<dbReference type="Proteomes" id="UP001234297">
    <property type="component" value="Chromosome 6"/>
</dbReference>
<gene>
    <name evidence="1" type="ORF">MRB53_019678</name>
</gene>
<protein>
    <submittedName>
        <fullName evidence="1">Uncharacterized protein</fullName>
    </submittedName>
</protein>
<evidence type="ECO:0000313" key="2">
    <source>
        <dbReference type="Proteomes" id="UP001234297"/>
    </source>
</evidence>
<accession>A0ACC2KZ01</accession>
<comment type="caution">
    <text evidence="1">The sequence shown here is derived from an EMBL/GenBank/DDBJ whole genome shotgun (WGS) entry which is preliminary data.</text>
</comment>
<reference evidence="1 2" key="1">
    <citation type="journal article" date="2022" name="Hortic Res">
        <title>A haplotype resolved chromosomal level avocado genome allows analysis of novel avocado genes.</title>
        <authorList>
            <person name="Nath O."/>
            <person name="Fletcher S.J."/>
            <person name="Hayward A."/>
            <person name="Shaw L.M."/>
            <person name="Masouleh A.K."/>
            <person name="Furtado A."/>
            <person name="Henry R.J."/>
            <person name="Mitter N."/>
        </authorList>
    </citation>
    <scope>NUCLEOTIDE SEQUENCE [LARGE SCALE GENOMIC DNA]</scope>
    <source>
        <strain evidence="2">cv. Hass</strain>
    </source>
</reference>
<sequence length="236" mass="24700">MNTGFTAQPSNDLLQTASSLASDLVGGDVFNHILINNLCSLIQDLVAGSGDSHGSNSSGKQSTSNVPLQLPVDNDLFDGFVLDHRQSQGQKFWDDIILSGGIGDCSNLSTRVSECISALDSDSLTACEKGFLSDLGLEQLFDTVVGNAKSISNPNSSDKSSTSTVTRAGSSYVHSDKVPFVGLSSLNGGMDGFQPKVHSAYGPKKEVHPKSLVSSWIDSSNNISAESAESAVISQP</sequence>
<proteinExistence type="predicted"/>
<dbReference type="EMBL" id="CM056814">
    <property type="protein sequence ID" value="KAJ8626371.1"/>
    <property type="molecule type" value="Genomic_DNA"/>
</dbReference>
<keyword evidence="2" id="KW-1185">Reference proteome</keyword>
<name>A0ACC2KZ01_PERAE</name>
<organism evidence="1 2">
    <name type="scientific">Persea americana</name>
    <name type="common">Avocado</name>
    <dbReference type="NCBI Taxonomy" id="3435"/>
    <lineage>
        <taxon>Eukaryota</taxon>
        <taxon>Viridiplantae</taxon>
        <taxon>Streptophyta</taxon>
        <taxon>Embryophyta</taxon>
        <taxon>Tracheophyta</taxon>
        <taxon>Spermatophyta</taxon>
        <taxon>Magnoliopsida</taxon>
        <taxon>Magnoliidae</taxon>
        <taxon>Laurales</taxon>
        <taxon>Lauraceae</taxon>
        <taxon>Persea</taxon>
    </lineage>
</organism>